<keyword evidence="2" id="KW-0812">Transmembrane</keyword>
<sequence length="220" mass="24584">MQRGLGYEGIDVIKIGVMMGFISILLVYVIYGVQVGKGMGNKVYDNMSDAEIETDNANLKSLSYDYAILPAASVYSLIQYNSNEIHDITCYICDNAHGKYETVSDTPCLLEHLQGKVKLITEYDEMLGQYHLKIYPYSYTIKFDANGGSGNMANQEFVYDNSNSSSVLGEALTKNAFYKQGYNFAGWSITKGGNVTYTEGQKVKNLLLFGEFILYAVWTQ</sequence>
<evidence type="ECO:0000313" key="4">
    <source>
        <dbReference type="Proteomes" id="UP000184386"/>
    </source>
</evidence>
<gene>
    <name evidence="3" type="ORF">SAMN02745136_03127</name>
</gene>
<proteinExistence type="predicted"/>
<dbReference type="OrthoDB" id="9802773at2"/>
<dbReference type="InterPro" id="IPR013378">
    <property type="entry name" value="InlB-like_B-rpt"/>
</dbReference>
<keyword evidence="2" id="KW-0472">Membrane</keyword>
<dbReference type="AlphaFoldDB" id="A0A1M6UK33"/>
<evidence type="ECO:0000313" key="3">
    <source>
        <dbReference type="EMBL" id="SHK69595.1"/>
    </source>
</evidence>
<name>A0A1M6UK33_9FIRM</name>
<protein>
    <submittedName>
        <fullName evidence="3">Repeat domain (List_Bact_rpt)</fullName>
    </submittedName>
</protein>
<evidence type="ECO:0000256" key="1">
    <source>
        <dbReference type="ARBA" id="ARBA00004196"/>
    </source>
</evidence>
<dbReference type="STRING" id="1121322.SAMN02745136_03127"/>
<feature type="transmembrane region" description="Helical" evidence="2">
    <location>
        <begin position="12"/>
        <end position="33"/>
    </location>
</feature>
<dbReference type="RefSeq" id="WP_073277555.1">
    <property type="nucleotide sequence ID" value="NZ_FRAC01000015.1"/>
</dbReference>
<keyword evidence="2" id="KW-1133">Transmembrane helix</keyword>
<evidence type="ECO:0000256" key="2">
    <source>
        <dbReference type="SAM" id="Phobius"/>
    </source>
</evidence>
<dbReference type="EMBL" id="FRAC01000015">
    <property type="protein sequence ID" value="SHK69595.1"/>
    <property type="molecule type" value="Genomic_DNA"/>
</dbReference>
<reference evidence="3 4" key="1">
    <citation type="submission" date="2016-11" db="EMBL/GenBank/DDBJ databases">
        <authorList>
            <person name="Jaros S."/>
            <person name="Januszkiewicz K."/>
            <person name="Wedrychowicz H."/>
        </authorList>
    </citation>
    <scope>NUCLEOTIDE SEQUENCE [LARGE SCALE GENOMIC DNA]</scope>
    <source>
        <strain evidence="3 4">DSM 15929</strain>
    </source>
</reference>
<dbReference type="Proteomes" id="UP000184386">
    <property type="component" value="Unassembled WGS sequence"/>
</dbReference>
<organism evidence="3 4">
    <name type="scientific">Anaerocolumna jejuensis DSM 15929</name>
    <dbReference type="NCBI Taxonomy" id="1121322"/>
    <lineage>
        <taxon>Bacteria</taxon>
        <taxon>Bacillati</taxon>
        <taxon>Bacillota</taxon>
        <taxon>Clostridia</taxon>
        <taxon>Lachnospirales</taxon>
        <taxon>Lachnospiraceae</taxon>
        <taxon>Anaerocolumna</taxon>
    </lineage>
</organism>
<dbReference type="InterPro" id="IPR042229">
    <property type="entry name" value="Listeria/Bacterioides_rpt_sf"/>
</dbReference>
<dbReference type="Gene3D" id="2.60.40.4270">
    <property type="entry name" value="Listeria-Bacteroides repeat domain"/>
    <property type="match status" value="1"/>
</dbReference>
<keyword evidence="4" id="KW-1185">Reference proteome</keyword>
<accession>A0A1M6UK33</accession>
<comment type="subcellular location">
    <subcellularLocation>
        <location evidence="1">Cell envelope</location>
    </subcellularLocation>
</comment>
<dbReference type="Pfam" id="PF09479">
    <property type="entry name" value="Flg_new"/>
    <property type="match status" value="1"/>
</dbReference>
<dbReference type="GO" id="GO:0030313">
    <property type="term" value="C:cell envelope"/>
    <property type="evidence" value="ECO:0007669"/>
    <property type="project" value="UniProtKB-SubCell"/>
</dbReference>